<reference evidence="3" key="1">
    <citation type="journal article" date="2017" name="Genome Biol.">
        <title>Comparative genomics reveals high biological diversity and specific adaptations in the industrially and medically important fungal genus Aspergillus.</title>
        <authorList>
            <person name="de Vries R.P."/>
            <person name="Riley R."/>
            <person name="Wiebenga A."/>
            <person name="Aguilar-Osorio G."/>
            <person name="Amillis S."/>
            <person name="Uchima C.A."/>
            <person name="Anderluh G."/>
            <person name="Asadollahi M."/>
            <person name="Askin M."/>
            <person name="Barry K."/>
            <person name="Battaglia E."/>
            <person name="Bayram O."/>
            <person name="Benocci T."/>
            <person name="Braus-Stromeyer S.A."/>
            <person name="Caldana C."/>
            <person name="Canovas D."/>
            <person name="Cerqueira G.C."/>
            <person name="Chen F."/>
            <person name="Chen W."/>
            <person name="Choi C."/>
            <person name="Clum A."/>
            <person name="Dos Santos R.A."/>
            <person name="Damasio A.R."/>
            <person name="Diallinas G."/>
            <person name="Emri T."/>
            <person name="Fekete E."/>
            <person name="Flipphi M."/>
            <person name="Freyberg S."/>
            <person name="Gallo A."/>
            <person name="Gournas C."/>
            <person name="Habgood R."/>
            <person name="Hainaut M."/>
            <person name="Harispe M.L."/>
            <person name="Henrissat B."/>
            <person name="Hilden K.S."/>
            <person name="Hope R."/>
            <person name="Hossain A."/>
            <person name="Karabika E."/>
            <person name="Karaffa L."/>
            <person name="Karanyi Z."/>
            <person name="Krasevec N."/>
            <person name="Kuo A."/>
            <person name="Kusch H."/>
            <person name="LaButti K."/>
            <person name="Lagendijk E.L."/>
            <person name="Lapidus A."/>
            <person name="Levasseur A."/>
            <person name="Lindquist E."/>
            <person name="Lipzen A."/>
            <person name="Logrieco A.F."/>
            <person name="MacCabe A."/>
            <person name="Maekelae M.R."/>
            <person name="Malavazi I."/>
            <person name="Melin P."/>
            <person name="Meyer V."/>
            <person name="Mielnichuk N."/>
            <person name="Miskei M."/>
            <person name="Molnar A.P."/>
            <person name="Mule G."/>
            <person name="Ngan C.Y."/>
            <person name="Orejas M."/>
            <person name="Orosz E."/>
            <person name="Ouedraogo J.P."/>
            <person name="Overkamp K.M."/>
            <person name="Park H.-S."/>
            <person name="Perrone G."/>
            <person name="Piumi F."/>
            <person name="Punt P.J."/>
            <person name="Ram A.F."/>
            <person name="Ramon A."/>
            <person name="Rauscher S."/>
            <person name="Record E."/>
            <person name="Riano-Pachon D.M."/>
            <person name="Robert V."/>
            <person name="Roehrig J."/>
            <person name="Ruller R."/>
            <person name="Salamov A."/>
            <person name="Salih N.S."/>
            <person name="Samson R.A."/>
            <person name="Sandor E."/>
            <person name="Sanguinetti M."/>
            <person name="Schuetze T."/>
            <person name="Sepcic K."/>
            <person name="Shelest E."/>
            <person name="Sherlock G."/>
            <person name="Sophianopoulou V."/>
            <person name="Squina F.M."/>
            <person name="Sun H."/>
            <person name="Susca A."/>
            <person name="Todd R.B."/>
            <person name="Tsang A."/>
            <person name="Unkles S.E."/>
            <person name="van de Wiele N."/>
            <person name="van Rossen-Uffink D."/>
            <person name="Oliveira J.V."/>
            <person name="Vesth T.C."/>
            <person name="Visser J."/>
            <person name="Yu J.-H."/>
            <person name="Zhou M."/>
            <person name="Andersen M.R."/>
            <person name="Archer D.B."/>
            <person name="Baker S.E."/>
            <person name="Benoit I."/>
            <person name="Brakhage A.A."/>
            <person name="Braus G.H."/>
            <person name="Fischer R."/>
            <person name="Frisvad J.C."/>
            <person name="Goldman G.H."/>
            <person name="Houbraken J."/>
            <person name="Oakley B."/>
            <person name="Pocsi I."/>
            <person name="Scazzocchio C."/>
            <person name="Seiboth B."/>
            <person name="vanKuyk P.A."/>
            <person name="Wortman J."/>
            <person name="Dyer P.S."/>
            <person name="Grigoriev I.V."/>
        </authorList>
    </citation>
    <scope>NUCLEOTIDE SEQUENCE [LARGE SCALE GENOMIC DNA]</scope>
    <source>
        <strain evidence="3">CBS 516.65</strain>
    </source>
</reference>
<dbReference type="STRING" id="1160497.A0A1L9VU55"/>
<feature type="compositionally biased region" description="Polar residues" evidence="1">
    <location>
        <begin position="1"/>
        <end position="16"/>
    </location>
</feature>
<feature type="compositionally biased region" description="Polar residues" evidence="1">
    <location>
        <begin position="267"/>
        <end position="276"/>
    </location>
</feature>
<protein>
    <submittedName>
        <fullName evidence="2">Uncharacterized protein</fullName>
    </submittedName>
</protein>
<feature type="compositionally biased region" description="Basic and acidic residues" evidence="1">
    <location>
        <begin position="85"/>
        <end position="102"/>
    </location>
</feature>
<dbReference type="GeneID" id="34462183"/>
<feature type="region of interest" description="Disordered" evidence="1">
    <location>
        <begin position="157"/>
        <end position="428"/>
    </location>
</feature>
<proteinExistence type="predicted"/>
<accession>A0A1L9VU55</accession>
<dbReference type="EMBL" id="KV878891">
    <property type="protein sequence ID" value="OJJ87417.1"/>
    <property type="molecule type" value="Genomic_DNA"/>
</dbReference>
<organism evidence="2 3">
    <name type="scientific">Aspergillus glaucus CBS 516.65</name>
    <dbReference type="NCBI Taxonomy" id="1160497"/>
    <lineage>
        <taxon>Eukaryota</taxon>
        <taxon>Fungi</taxon>
        <taxon>Dikarya</taxon>
        <taxon>Ascomycota</taxon>
        <taxon>Pezizomycotina</taxon>
        <taxon>Eurotiomycetes</taxon>
        <taxon>Eurotiomycetidae</taxon>
        <taxon>Eurotiales</taxon>
        <taxon>Aspergillaceae</taxon>
        <taxon>Aspergillus</taxon>
        <taxon>Aspergillus subgen. Aspergillus</taxon>
    </lineage>
</organism>
<dbReference type="VEuPathDB" id="FungiDB:ASPGLDRAFT_43974"/>
<feature type="compositionally biased region" description="Pro residues" evidence="1">
    <location>
        <begin position="39"/>
        <end position="51"/>
    </location>
</feature>
<dbReference type="AlphaFoldDB" id="A0A1L9VU55"/>
<dbReference type="Proteomes" id="UP000184300">
    <property type="component" value="Unassembled WGS sequence"/>
</dbReference>
<feature type="compositionally biased region" description="Pro residues" evidence="1">
    <location>
        <begin position="174"/>
        <end position="187"/>
    </location>
</feature>
<keyword evidence="3" id="KW-1185">Reference proteome</keyword>
<dbReference type="OrthoDB" id="20105at2759"/>
<gene>
    <name evidence="2" type="ORF">ASPGLDRAFT_43974</name>
</gene>
<feature type="compositionally biased region" description="Pro residues" evidence="1">
    <location>
        <begin position="211"/>
        <end position="224"/>
    </location>
</feature>
<evidence type="ECO:0000256" key="1">
    <source>
        <dbReference type="SAM" id="MobiDB-lite"/>
    </source>
</evidence>
<dbReference type="RefSeq" id="XP_022404106.1">
    <property type="nucleotide sequence ID" value="XM_022545922.1"/>
</dbReference>
<feature type="region of interest" description="Disordered" evidence="1">
    <location>
        <begin position="1"/>
        <end position="102"/>
    </location>
</feature>
<sequence>MGSKVPPTNTPLSANPSPRCATRTAPSSTNMDSSSRRSLPPPPSRTLPPPQLTAAHTPPQLPPPPPSSQWHSADKDPSMHLWLRARAEEDRRKQEEEKARQETLRLEQRVVEHSMLRDALQAGVPPHMVPLIFAGISGGGLPQAAIDLAQQYVSHPVAQGQGQGPGPGPVVASMPPPPAPPAPPPPQHHQHQPQHQQHHPHHHYHQSSGPDMPPSTFPPPPPPFSHRHSHSGSIDLRRHSHSVPPNTLYNPQPPVPSPGEILPSQPPTISRGSSPVRQPLGQSPFPPSGPPSSSSLPQPPIPPGNSTQQYAQAPPASTPQSIANKEYQYRPRQSTSIYFHHWVPPGQQPPSGKSQEYTPGGKAPQESSGGKPSDREEPIPASSRAHSRSVSEDHSSPSRKRKAQGLHQPAPIPSSRSRQSSIVRDSVQ</sequence>
<evidence type="ECO:0000313" key="3">
    <source>
        <dbReference type="Proteomes" id="UP000184300"/>
    </source>
</evidence>
<feature type="compositionally biased region" description="Low complexity" evidence="1">
    <location>
        <begin position="413"/>
        <end position="428"/>
    </location>
</feature>
<evidence type="ECO:0000313" key="2">
    <source>
        <dbReference type="EMBL" id="OJJ87417.1"/>
    </source>
</evidence>
<name>A0A1L9VU55_ASPGL</name>
<feature type="compositionally biased region" description="Basic residues" evidence="1">
    <location>
        <begin position="188"/>
        <end position="205"/>
    </location>
</feature>